<gene>
    <name evidence="2" type="ORF">QYT958_LOCUS43519</name>
    <name evidence="3" type="ORF">QYT958_LOCUS43527</name>
    <name evidence="1" type="ORF">UJA718_LOCUS44963</name>
</gene>
<evidence type="ECO:0000313" key="3">
    <source>
        <dbReference type="EMBL" id="CAF5074965.1"/>
    </source>
</evidence>
<dbReference type="AlphaFoldDB" id="A0A822DJF0"/>
<protein>
    <submittedName>
        <fullName evidence="2">Uncharacterized protein</fullName>
    </submittedName>
</protein>
<organism evidence="2 4">
    <name type="scientific">Rotaria socialis</name>
    <dbReference type="NCBI Taxonomy" id="392032"/>
    <lineage>
        <taxon>Eukaryota</taxon>
        <taxon>Metazoa</taxon>
        <taxon>Spiralia</taxon>
        <taxon>Gnathifera</taxon>
        <taxon>Rotifera</taxon>
        <taxon>Eurotatoria</taxon>
        <taxon>Bdelloidea</taxon>
        <taxon>Philodinida</taxon>
        <taxon>Philodinidae</taxon>
        <taxon>Rotaria</taxon>
    </lineage>
</organism>
<reference evidence="2" key="1">
    <citation type="submission" date="2021-02" db="EMBL/GenBank/DDBJ databases">
        <authorList>
            <person name="Nowell W R."/>
        </authorList>
    </citation>
    <scope>NUCLEOTIDE SEQUENCE</scope>
</reference>
<evidence type="ECO:0000313" key="4">
    <source>
        <dbReference type="Proteomes" id="UP000663848"/>
    </source>
</evidence>
<sequence length="63" mass="8118">RQQQQVERVKKWLQLRNRDGDHRLQVEERRRKREEEARAKIDEILRREKEREQNYQQRVNHNQ</sequence>
<comment type="caution">
    <text evidence="2">The sequence shown here is derived from an EMBL/GenBank/DDBJ whole genome shotgun (WGS) entry which is preliminary data.</text>
</comment>
<dbReference type="Proteomes" id="UP000663873">
    <property type="component" value="Unassembled WGS sequence"/>
</dbReference>
<feature type="non-terminal residue" evidence="2">
    <location>
        <position position="63"/>
    </location>
</feature>
<dbReference type="EMBL" id="CAJOBP010072364">
    <property type="protein sequence ID" value="CAF4887315.1"/>
    <property type="molecule type" value="Genomic_DNA"/>
</dbReference>
<name>A0A822DJF0_9BILA</name>
<proteinExistence type="predicted"/>
<dbReference type="EMBL" id="CAJOBR010062147">
    <property type="protein sequence ID" value="CAF5074842.1"/>
    <property type="molecule type" value="Genomic_DNA"/>
</dbReference>
<feature type="non-terminal residue" evidence="2">
    <location>
        <position position="1"/>
    </location>
</feature>
<dbReference type="EMBL" id="CAJOBR010062219">
    <property type="protein sequence ID" value="CAF5074965.1"/>
    <property type="molecule type" value="Genomic_DNA"/>
</dbReference>
<evidence type="ECO:0000313" key="2">
    <source>
        <dbReference type="EMBL" id="CAF5074842.1"/>
    </source>
</evidence>
<dbReference type="Proteomes" id="UP000663848">
    <property type="component" value="Unassembled WGS sequence"/>
</dbReference>
<evidence type="ECO:0000313" key="5">
    <source>
        <dbReference type="Proteomes" id="UP000663873"/>
    </source>
</evidence>
<evidence type="ECO:0000313" key="1">
    <source>
        <dbReference type="EMBL" id="CAF4887315.1"/>
    </source>
</evidence>
<keyword evidence="5" id="KW-1185">Reference proteome</keyword>
<accession>A0A822DJF0</accession>